<dbReference type="SMART" id="SM00014">
    <property type="entry name" value="acidPPc"/>
    <property type="match status" value="1"/>
</dbReference>
<dbReference type="PANTHER" id="PTHR14969:SF13">
    <property type="entry name" value="AT30094P"/>
    <property type="match status" value="1"/>
</dbReference>
<organism evidence="3 4">
    <name type="scientific">Azospirillum griseum</name>
    <dbReference type="NCBI Taxonomy" id="2496639"/>
    <lineage>
        <taxon>Bacteria</taxon>
        <taxon>Pseudomonadati</taxon>
        <taxon>Pseudomonadota</taxon>
        <taxon>Alphaproteobacteria</taxon>
        <taxon>Rhodospirillales</taxon>
        <taxon>Azospirillaceae</taxon>
        <taxon>Azospirillum</taxon>
    </lineage>
</organism>
<evidence type="ECO:0000259" key="2">
    <source>
        <dbReference type="SMART" id="SM00014"/>
    </source>
</evidence>
<keyword evidence="1" id="KW-0472">Membrane</keyword>
<dbReference type="Proteomes" id="UP000277007">
    <property type="component" value="Unassembled WGS sequence"/>
</dbReference>
<feature type="transmembrane region" description="Helical" evidence="1">
    <location>
        <begin position="169"/>
        <end position="187"/>
    </location>
</feature>
<dbReference type="AlphaFoldDB" id="A0A431VJI6"/>
<accession>A0A431VJI6</accession>
<keyword evidence="1" id="KW-0812">Transmembrane</keyword>
<protein>
    <submittedName>
        <fullName evidence="3">Phosphatase PAP2 family protein</fullName>
    </submittedName>
</protein>
<dbReference type="InterPro" id="IPR036938">
    <property type="entry name" value="PAP2/HPO_sf"/>
</dbReference>
<reference evidence="3 4" key="1">
    <citation type="submission" date="2018-12" db="EMBL/GenBank/DDBJ databases">
        <authorList>
            <person name="Yang Y."/>
        </authorList>
    </citation>
    <scope>NUCLEOTIDE SEQUENCE [LARGE SCALE GENOMIC DNA]</scope>
    <source>
        <strain evidence="3 4">L-25-5w-1</strain>
    </source>
</reference>
<dbReference type="InterPro" id="IPR000326">
    <property type="entry name" value="PAP2/HPO"/>
</dbReference>
<keyword evidence="4" id="KW-1185">Reference proteome</keyword>
<gene>
    <name evidence="3" type="ORF">EJ903_11585</name>
</gene>
<feature type="transmembrane region" description="Helical" evidence="1">
    <location>
        <begin position="112"/>
        <end position="130"/>
    </location>
</feature>
<proteinExistence type="predicted"/>
<feature type="transmembrane region" description="Helical" evidence="1">
    <location>
        <begin position="142"/>
        <end position="163"/>
    </location>
</feature>
<dbReference type="OrthoDB" id="9801622at2"/>
<evidence type="ECO:0000256" key="1">
    <source>
        <dbReference type="SAM" id="Phobius"/>
    </source>
</evidence>
<dbReference type="CDD" id="cd03392">
    <property type="entry name" value="PAP2_like_2"/>
    <property type="match status" value="1"/>
</dbReference>
<comment type="caution">
    <text evidence="3">The sequence shown here is derived from an EMBL/GenBank/DDBJ whole genome shotgun (WGS) entry which is preliminary data.</text>
</comment>
<feature type="transmembrane region" description="Helical" evidence="1">
    <location>
        <begin position="71"/>
        <end position="92"/>
    </location>
</feature>
<feature type="transmembrane region" description="Helical" evidence="1">
    <location>
        <begin position="43"/>
        <end position="64"/>
    </location>
</feature>
<dbReference type="EMBL" id="RXMA01000009">
    <property type="protein sequence ID" value="RTR20277.1"/>
    <property type="molecule type" value="Genomic_DNA"/>
</dbReference>
<name>A0A431VJI6_9PROT</name>
<dbReference type="Pfam" id="PF01569">
    <property type="entry name" value="PAP2"/>
    <property type="match status" value="1"/>
</dbReference>
<feature type="domain" description="Phosphatidic acid phosphatase type 2/haloperoxidase" evidence="2">
    <location>
        <begin position="70"/>
        <end position="184"/>
    </location>
</feature>
<evidence type="ECO:0000313" key="3">
    <source>
        <dbReference type="EMBL" id="RTR20277.1"/>
    </source>
</evidence>
<sequence>MALVLTGAAAGFDRAVLLALRDPLDPDQPGGPWWLARMARDLTALGSVTVLGLITLLAFGALLVMRRWMAALSLLLAVGGGTAVSSTLKALIGRARPDLVPHGDAVLSASFPSGHAMLSMVVGLAVGALLAHEVADRRLRVYVMAVVLGLSLTIGVSRVYLGVHWPTDVLAGWLVGGAWAALCWCVADERIALVGRHKTVAASRSVAGDPA</sequence>
<dbReference type="PANTHER" id="PTHR14969">
    <property type="entry name" value="SPHINGOSINE-1-PHOSPHATE PHOSPHOHYDROLASE"/>
    <property type="match status" value="1"/>
</dbReference>
<evidence type="ECO:0000313" key="4">
    <source>
        <dbReference type="Proteomes" id="UP000277007"/>
    </source>
</evidence>
<dbReference type="SUPFAM" id="SSF48317">
    <property type="entry name" value="Acid phosphatase/Vanadium-dependent haloperoxidase"/>
    <property type="match status" value="1"/>
</dbReference>
<keyword evidence="1" id="KW-1133">Transmembrane helix</keyword>
<dbReference type="Gene3D" id="1.20.144.10">
    <property type="entry name" value="Phosphatidic acid phosphatase type 2/haloperoxidase"/>
    <property type="match status" value="2"/>
</dbReference>